<dbReference type="PIRSF" id="PIRSF016578">
    <property type="entry name" value="HsaA"/>
    <property type="match status" value="1"/>
</dbReference>
<gene>
    <name evidence="18" type="ORF">DEM27_18870</name>
</gene>
<dbReference type="Gene3D" id="2.40.110.10">
    <property type="entry name" value="Butyryl-CoA Dehydrogenase, subunit A, domain 2"/>
    <property type="match status" value="1"/>
</dbReference>
<evidence type="ECO:0000256" key="7">
    <source>
        <dbReference type="ARBA" id="ARBA00034307"/>
    </source>
</evidence>
<comment type="caution">
    <text evidence="18">The sequence shown here is derived from an EMBL/GenBank/DDBJ whole genome shotgun (WGS) entry which is preliminary data.</text>
</comment>
<evidence type="ECO:0000259" key="15">
    <source>
        <dbReference type="Pfam" id="PF02770"/>
    </source>
</evidence>
<evidence type="ECO:0000256" key="12">
    <source>
        <dbReference type="ARBA" id="ARBA00048445"/>
    </source>
</evidence>
<keyword evidence="5" id="KW-0560">Oxidoreductase</keyword>
<dbReference type="SUPFAM" id="SSF47203">
    <property type="entry name" value="Acyl-CoA dehydrogenase C-terminal domain-like"/>
    <property type="match status" value="1"/>
</dbReference>
<dbReference type="GO" id="GO:0004497">
    <property type="term" value="F:monooxygenase activity"/>
    <property type="evidence" value="ECO:0007669"/>
    <property type="project" value="UniProtKB-KW"/>
</dbReference>
<dbReference type="NCBIfam" id="TIGR04022">
    <property type="entry name" value="sulfur_SfnB"/>
    <property type="match status" value="1"/>
</dbReference>
<evidence type="ECO:0000259" key="17">
    <source>
        <dbReference type="Pfam" id="PF08028"/>
    </source>
</evidence>
<protein>
    <recommendedName>
        <fullName evidence="10">Dibenzothiophene monooxygenase</fullName>
        <ecNumber evidence="9">1.14.14.21</ecNumber>
    </recommendedName>
</protein>
<dbReference type="AlphaFoldDB" id="A0A2U2DMW3"/>
<comment type="catalytic activity">
    <reaction evidence="13">
        <text>dibenzothiophene + 2 FMNH2 + 2 O2 = dibenzothiophene 5,5-dioxide + 2 FMN + 2 H2O + 2 H(+)</text>
        <dbReference type="Rhea" id="RHEA:49072"/>
        <dbReference type="ChEBI" id="CHEBI:15377"/>
        <dbReference type="ChEBI" id="CHEBI:15378"/>
        <dbReference type="ChEBI" id="CHEBI:15379"/>
        <dbReference type="ChEBI" id="CHEBI:23681"/>
        <dbReference type="ChEBI" id="CHEBI:57618"/>
        <dbReference type="ChEBI" id="CHEBI:58210"/>
        <dbReference type="ChEBI" id="CHEBI:90356"/>
        <dbReference type="EC" id="1.14.14.21"/>
    </reaction>
</comment>
<dbReference type="PANTHER" id="PTHR43884:SF12">
    <property type="entry name" value="ISOVALERYL-COA DEHYDROGENASE, MITOCHONDRIAL-RELATED"/>
    <property type="match status" value="1"/>
</dbReference>
<evidence type="ECO:0000256" key="3">
    <source>
        <dbReference type="ARBA" id="ARBA00022643"/>
    </source>
</evidence>
<evidence type="ECO:0000256" key="6">
    <source>
        <dbReference type="ARBA" id="ARBA00023033"/>
    </source>
</evidence>
<evidence type="ECO:0000256" key="4">
    <source>
        <dbReference type="ARBA" id="ARBA00022741"/>
    </source>
</evidence>
<dbReference type="InterPro" id="IPR036250">
    <property type="entry name" value="AcylCo_DH-like_C"/>
</dbReference>
<dbReference type="OrthoDB" id="6184213at2"/>
<dbReference type="EMBL" id="QFBC01000009">
    <property type="protein sequence ID" value="PWE54589.1"/>
    <property type="molecule type" value="Genomic_DNA"/>
</dbReference>
<feature type="domain" description="Acyl-CoA oxidase/dehydrogenase middle" evidence="15">
    <location>
        <begin position="154"/>
        <end position="237"/>
    </location>
</feature>
<comment type="catalytic activity">
    <reaction evidence="11">
        <text>dibenzothiophene + FMNH2 + O2 = dibenzothiophene 5-oxide + FMN + H2O + H(+)</text>
        <dbReference type="Rhea" id="RHEA:49076"/>
        <dbReference type="ChEBI" id="CHEBI:15377"/>
        <dbReference type="ChEBI" id="CHEBI:15378"/>
        <dbReference type="ChEBI" id="CHEBI:15379"/>
        <dbReference type="ChEBI" id="CHEBI:23681"/>
        <dbReference type="ChEBI" id="CHEBI:23683"/>
        <dbReference type="ChEBI" id="CHEBI:57618"/>
        <dbReference type="ChEBI" id="CHEBI:58210"/>
    </reaction>
</comment>
<comment type="pathway">
    <text evidence="7">Sulfur metabolism; dibenzothiophene degradation.</text>
</comment>
<dbReference type="GO" id="GO:0005737">
    <property type="term" value="C:cytoplasm"/>
    <property type="evidence" value="ECO:0007669"/>
    <property type="project" value="UniProtKB-SubCell"/>
</dbReference>
<evidence type="ECO:0000256" key="9">
    <source>
        <dbReference type="ARBA" id="ARBA00034328"/>
    </source>
</evidence>
<evidence type="ECO:0000313" key="19">
    <source>
        <dbReference type="Proteomes" id="UP000245252"/>
    </source>
</evidence>
<dbReference type="SUPFAM" id="SSF56645">
    <property type="entry name" value="Acyl-CoA dehydrogenase NM domain-like"/>
    <property type="match status" value="1"/>
</dbReference>
<dbReference type="InterPro" id="IPR023922">
    <property type="entry name" value="S04_starv_induced_SfnB"/>
</dbReference>
<accession>A0A2U2DMW3</accession>
<sequence>MTSNRATAIRRSSHAEPGEPGWLPNPPVTPAHVIRDDAEAIAVAAQLRPLFAEEAKERDRERRLPFREVDLFSQSGLWGITIPKEYGGAGVSQVTLARVFATLAAGDPSLTQVAQNSFEIIDVIRQTGSEAQRRELFDAVLSGKRLGNAFSEFGGKNVEAFETRLVRKGDHFVVSGRKFYSTGALFAHLVPVVALDEDGHVVVAVADRDAAGLEVVNDWSAFGQRTTASGTVVLDDVVIPISRVLPAHIVYENQSAVGPQSQLIHAAIDAGIARGAIDATIDLVRNHARPWIDSGSDRAGDDPYTIAAVGDLKIRLHAAEALLERAGRQLDATIADVNDETIGKAKIAVAEAKVLTTEVALAAANKLFELVGTRSTLGVHNLDRFWRDARTHTLHDPVRWKFHAIGQYYLNGVQPPLHSWI</sequence>
<evidence type="ECO:0000256" key="2">
    <source>
        <dbReference type="ARBA" id="ARBA00022630"/>
    </source>
</evidence>
<dbReference type="InterPro" id="IPR013786">
    <property type="entry name" value="AcylCoA_DH/ox_N"/>
</dbReference>
<evidence type="ECO:0000256" key="1">
    <source>
        <dbReference type="ARBA" id="ARBA00004496"/>
    </source>
</evidence>
<dbReference type="RefSeq" id="WP_109459811.1">
    <property type="nucleotide sequence ID" value="NZ_QFBC01000009.1"/>
</dbReference>
<keyword evidence="3" id="KW-0288">FMN</keyword>
<dbReference type="Pfam" id="PF08028">
    <property type="entry name" value="Acyl-CoA_dh_2"/>
    <property type="match status" value="1"/>
</dbReference>
<evidence type="ECO:0000256" key="10">
    <source>
        <dbReference type="ARBA" id="ARBA00034345"/>
    </source>
</evidence>
<evidence type="ECO:0000256" key="11">
    <source>
        <dbReference type="ARBA" id="ARBA00047859"/>
    </source>
</evidence>
<keyword evidence="2" id="KW-0285">Flavoprotein</keyword>
<dbReference type="InterPro" id="IPR037069">
    <property type="entry name" value="AcylCoA_DH/ox_N_sf"/>
</dbReference>
<keyword evidence="4" id="KW-0547">Nucleotide-binding</keyword>
<organism evidence="18 19">
    <name type="scientific">Metarhizobium album</name>
    <dbReference type="NCBI Taxonomy" id="2182425"/>
    <lineage>
        <taxon>Bacteria</taxon>
        <taxon>Pseudomonadati</taxon>
        <taxon>Pseudomonadota</taxon>
        <taxon>Alphaproteobacteria</taxon>
        <taxon>Hyphomicrobiales</taxon>
        <taxon>Rhizobiaceae</taxon>
        <taxon>Metarhizobium</taxon>
    </lineage>
</organism>
<evidence type="ECO:0000259" key="16">
    <source>
        <dbReference type="Pfam" id="PF02771"/>
    </source>
</evidence>
<dbReference type="GO" id="GO:0050660">
    <property type="term" value="F:flavin adenine dinucleotide binding"/>
    <property type="evidence" value="ECO:0007669"/>
    <property type="project" value="InterPro"/>
</dbReference>
<dbReference type="Gene3D" id="1.20.140.10">
    <property type="entry name" value="Butyryl-CoA Dehydrogenase, subunit A, domain 3"/>
    <property type="match status" value="1"/>
</dbReference>
<keyword evidence="6" id="KW-0503">Monooxygenase</keyword>
<dbReference type="InterPro" id="IPR013107">
    <property type="entry name" value="Acyl-CoA_DH_C"/>
</dbReference>
<proteinExistence type="inferred from homology"/>
<reference evidence="18 19" key="1">
    <citation type="submission" date="2018-05" db="EMBL/GenBank/DDBJ databases">
        <title>The draft genome of strain NS-104.</title>
        <authorList>
            <person name="Hang P."/>
            <person name="Jiang J."/>
        </authorList>
    </citation>
    <scope>NUCLEOTIDE SEQUENCE [LARGE SCALE GENOMIC DNA]</scope>
    <source>
        <strain evidence="18 19">NS-104</strain>
    </source>
</reference>
<dbReference type="InterPro" id="IPR009100">
    <property type="entry name" value="AcylCoA_DH/oxidase_NM_dom_sf"/>
</dbReference>
<dbReference type="Proteomes" id="UP000245252">
    <property type="component" value="Unassembled WGS sequence"/>
</dbReference>
<evidence type="ECO:0000256" key="14">
    <source>
        <dbReference type="SAM" id="MobiDB-lite"/>
    </source>
</evidence>
<dbReference type="Pfam" id="PF02770">
    <property type="entry name" value="Acyl-CoA_dh_M"/>
    <property type="match status" value="1"/>
</dbReference>
<dbReference type="Gene3D" id="1.10.540.10">
    <property type="entry name" value="Acyl-CoA dehydrogenase/oxidase, N-terminal domain"/>
    <property type="match status" value="1"/>
</dbReference>
<dbReference type="InterPro" id="IPR046373">
    <property type="entry name" value="Acyl-CoA_Oxase/DH_mid-dom_sf"/>
</dbReference>
<comment type="catalytic activity">
    <reaction evidence="12">
        <text>dibenzothiophene 5-oxide + FMNH2 + O2 = dibenzothiophene 5,5-dioxide + FMN + H2O + H(+)</text>
        <dbReference type="Rhea" id="RHEA:49080"/>
        <dbReference type="ChEBI" id="CHEBI:15377"/>
        <dbReference type="ChEBI" id="CHEBI:15378"/>
        <dbReference type="ChEBI" id="CHEBI:15379"/>
        <dbReference type="ChEBI" id="CHEBI:23683"/>
        <dbReference type="ChEBI" id="CHEBI:57618"/>
        <dbReference type="ChEBI" id="CHEBI:58210"/>
        <dbReference type="ChEBI" id="CHEBI:90356"/>
    </reaction>
</comment>
<name>A0A2U2DMW3_9HYPH</name>
<comment type="similarity">
    <text evidence="8">Belongs to the DszC flavin monooxygenase family.</text>
</comment>
<evidence type="ECO:0000256" key="13">
    <source>
        <dbReference type="ARBA" id="ARBA00049456"/>
    </source>
</evidence>
<keyword evidence="19" id="KW-1185">Reference proteome</keyword>
<feature type="domain" description="Acyl-CoA dehydrogenase C-terminal" evidence="17">
    <location>
        <begin position="263"/>
        <end position="396"/>
    </location>
</feature>
<dbReference type="InterPro" id="IPR006091">
    <property type="entry name" value="Acyl-CoA_Oxase/DH_mid-dom"/>
</dbReference>
<dbReference type="EC" id="1.14.14.21" evidence="9"/>
<dbReference type="GO" id="GO:0006552">
    <property type="term" value="P:L-leucine catabolic process"/>
    <property type="evidence" value="ECO:0007669"/>
    <property type="project" value="TreeGrafter"/>
</dbReference>
<dbReference type="Pfam" id="PF02771">
    <property type="entry name" value="Acyl-CoA_dh_N"/>
    <property type="match status" value="1"/>
</dbReference>
<evidence type="ECO:0000313" key="18">
    <source>
        <dbReference type="EMBL" id="PWE54589.1"/>
    </source>
</evidence>
<evidence type="ECO:0000256" key="8">
    <source>
        <dbReference type="ARBA" id="ARBA00034317"/>
    </source>
</evidence>
<dbReference type="PANTHER" id="PTHR43884">
    <property type="entry name" value="ACYL-COA DEHYDROGENASE"/>
    <property type="match status" value="1"/>
</dbReference>
<dbReference type="GO" id="GO:0008470">
    <property type="term" value="F:3-methylbutanoyl-CoA dehydrogenase activity"/>
    <property type="evidence" value="ECO:0007669"/>
    <property type="project" value="TreeGrafter"/>
</dbReference>
<feature type="domain" description="Acyl-CoA dehydrogenase/oxidase N-terminal" evidence="16">
    <location>
        <begin position="52"/>
        <end position="144"/>
    </location>
</feature>
<comment type="subcellular location">
    <subcellularLocation>
        <location evidence="1">Cytoplasm</location>
    </subcellularLocation>
</comment>
<feature type="region of interest" description="Disordered" evidence="14">
    <location>
        <begin position="1"/>
        <end position="29"/>
    </location>
</feature>
<evidence type="ECO:0000256" key="5">
    <source>
        <dbReference type="ARBA" id="ARBA00023002"/>
    </source>
</evidence>